<dbReference type="Proteomes" id="UP000886523">
    <property type="component" value="Unassembled WGS sequence"/>
</dbReference>
<keyword evidence="2" id="KW-1185">Reference proteome</keyword>
<gene>
    <name evidence="1" type="ORF">BS47DRAFT_476499</name>
</gene>
<reference evidence="1" key="1">
    <citation type="journal article" date="2020" name="Nat. Commun.">
        <title>Large-scale genome sequencing of mycorrhizal fungi provides insights into the early evolution of symbiotic traits.</title>
        <authorList>
            <person name="Miyauchi S."/>
            <person name="Kiss E."/>
            <person name="Kuo A."/>
            <person name="Drula E."/>
            <person name="Kohler A."/>
            <person name="Sanchez-Garcia M."/>
            <person name="Morin E."/>
            <person name="Andreopoulos B."/>
            <person name="Barry K.W."/>
            <person name="Bonito G."/>
            <person name="Buee M."/>
            <person name="Carver A."/>
            <person name="Chen C."/>
            <person name="Cichocki N."/>
            <person name="Clum A."/>
            <person name="Culley D."/>
            <person name="Crous P.W."/>
            <person name="Fauchery L."/>
            <person name="Girlanda M."/>
            <person name="Hayes R.D."/>
            <person name="Keri Z."/>
            <person name="LaButti K."/>
            <person name="Lipzen A."/>
            <person name="Lombard V."/>
            <person name="Magnuson J."/>
            <person name="Maillard F."/>
            <person name="Murat C."/>
            <person name="Nolan M."/>
            <person name="Ohm R.A."/>
            <person name="Pangilinan J."/>
            <person name="Pereira M.F."/>
            <person name="Perotto S."/>
            <person name="Peter M."/>
            <person name="Pfister S."/>
            <person name="Riley R."/>
            <person name="Sitrit Y."/>
            <person name="Stielow J.B."/>
            <person name="Szollosi G."/>
            <person name="Zifcakova L."/>
            <person name="Stursova M."/>
            <person name="Spatafora J.W."/>
            <person name="Tedersoo L."/>
            <person name="Vaario L.M."/>
            <person name="Yamada A."/>
            <person name="Yan M."/>
            <person name="Wang P."/>
            <person name="Xu J."/>
            <person name="Bruns T."/>
            <person name="Baldrian P."/>
            <person name="Vilgalys R."/>
            <person name="Dunand C."/>
            <person name="Henrissat B."/>
            <person name="Grigoriev I.V."/>
            <person name="Hibbett D."/>
            <person name="Nagy L.G."/>
            <person name="Martin F.M."/>
        </authorList>
    </citation>
    <scope>NUCLEOTIDE SEQUENCE</scope>
    <source>
        <strain evidence="1">UP504</strain>
    </source>
</reference>
<accession>A0A9P6B5J8</accession>
<name>A0A9P6B5J8_9AGAM</name>
<dbReference type="OrthoDB" id="10690610at2759"/>
<sequence length="202" mass="22492">MTRHDSVFQVGSPRALLKVTASSSTETNPDICLLEKAFTDFLRDRTRKSKQHGLTTFTAWARMENIDSTISQNVGPVASTTLYRVTRGVIRHEFTIIGFHSGEAAMSWLRTERTARVKEGWINPDSFGPVFSGVEARDLVSFASSKEALIGRNVEEVAEVVNLENEPTIIRNGIYLSELAESLAAVSNHYPRRLLQVLAFGH</sequence>
<organism evidence="1 2">
    <name type="scientific">Hydnum rufescens UP504</name>
    <dbReference type="NCBI Taxonomy" id="1448309"/>
    <lineage>
        <taxon>Eukaryota</taxon>
        <taxon>Fungi</taxon>
        <taxon>Dikarya</taxon>
        <taxon>Basidiomycota</taxon>
        <taxon>Agaricomycotina</taxon>
        <taxon>Agaricomycetes</taxon>
        <taxon>Cantharellales</taxon>
        <taxon>Hydnaceae</taxon>
        <taxon>Hydnum</taxon>
    </lineage>
</organism>
<dbReference type="AlphaFoldDB" id="A0A9P6B5J8"/>
<dbReference type="EMBL" id="MU128930">
    <property type="protein sequence ID" value="KAF9517722.1"/>
    <property type="molecule type" value="Genomic_DNA"/>
</dbReference>
<comment type="caution">
    <text evidence="1">The sequence shown here is derived from an EMBL/GenBank/DDBJ whole genome shotgun (WGS) entry which is preliminary data.</text>
</comment>
<protein>
    <submittedName>
        <fullName evidence="1">Uncharacterized protein</fullName>
    </submittedName>
</protein>
<proteinExistence type="predicted"/>
<evidence type="ECO:0000313" key="2">
    <source>
        <dbReference type="Proteomes" id="UP000886523"/>
    </source>
</evidence>
<evidence type="ECO:0000313" key="1">
    <source>
        <dbReference type="EMBL" id="KAF9517722.1"/>
    </source>
</evidence>